<dbReference type="Pfam" id="PF00566">
    <property type="entry name" value="RabGAP-TBC"/>
    <property type="match status" value="1"/>
</dbReference>
<dbReference type="PANTHER" id="PTHR47219:SF15">
    <property type="entry name" value="TBC1 DOMAIN FAMILY MEMBER 12 ISOFORM X1"/>
    <property type="match status" value="1"/>
</dbReference>
<reference evidence="5" key="1">
    <citation type="submission" date="2010-08" db="EMBL/GenBank/DDBJ databases">
        <authorList>
            <consortium name="Caenorhabditis japonica Sequencing Consortium"/>
            <person name="Wilson R.K."/>
        </authorList>
    </citation>
    <scope>NUCLEOTIDE SEQUENCE [LARGE SCALE GENOMIC DNA]</scope>
    <source>
        <strain evidence="5">DF5081</strain>
    </source>
</reference>
<evidence type="ECO:0000259" key="3">
    <source>
        <dbReference type="PROSITE" id="PS50086"/>
    </source>
</evidence>
<keyword evidence="1" id="KW-0175">Coiled coil</keyword>
<dbReference type="InterPro" id="IPR035969">
    <property type="entry name" value="Rab-GAP_TBC_sf"/>
</dbReference>
<dbReference type="GO" id="GO:0031267">
    <property type="term" value="F:small GTPase binding"/>
    <property type="evidence" value="ECO:0007669"/>
    <property type="project" value="TreeGrafter"/>
</dbReference>
<feature type="coiled-coil region" evidence="1">
    <location>
        <begin position="236"/>
        <end position="273"/>
    </location>
</feature>
<feature type="region of interest" description="Disordered" evidence="2">
    <location>
        <begin position="40"/>
        <end position="71"/>
    </location>
</feature>
<dbReference type="Gene3D" id="1.10.10.750">
    <property type="entry name" value="Ypt/Rab-GAP domain of gyp1p, domain 1"/>
    <property type="match status" value="1"/>
</dbReference>
<proteinExistence type="predicted"/>
<dbReference type="InterPro" id="IPR050302">
    <property type="entry name" value="Rab_GAP_TBC_domain"/>
</dbReference>
<sequence>MFPKKRFISKDLSLKKKLAGRSCSQSSSLATVVENLPLSYNTDTKSLDRTPSLGCQGAGSPSTAPDSKFRRGHIRRSSYESAQIQLDFARRITSPDGTPALAPSAAKCLDEPLCSLNLSCTPRADCSSSSSEQDQYDSGIGCTETDSKRSSLDRRSELSDFDEPPPKPETTTSTKSSRFFNFPKNLFSRNKEEKQGWKMFGGRNKPSGVMATTGLILEERPSGLPSKSADEAAQHKQMYLDILEQAKKKEQKAEKERLQAKAEQKRLEEQAATHCRVWMEQILPKWDGMKDSKRCRELWWQGVPAKVRGQLWSLTIGNEIEITRELYDGLMEQAEEKIAKQLAEQEKNSTEHKETSVAQIHLDAIRTFTSLGMFQKDGPYYDHLLKLLSAYAIFRPDIGYVQSMTFIAAVLLIQMDPYPAFISFANLLDRPLQAAFFGLKQPQMTEYFIAYDRYLEQELPALHQHLDKLDVRPDLYLIEWIFAIYAKSLPLEVTCRIWDVYFRDGEEFLFKAALGILRMYEPKLLSMDFDDCVEFLTRLPDTLTGAELFRNIELFMRPYNGESSRSKKRFLQIFQEIDERVNPGGTTARTQITHNVQELKMSKSLSGFIKDLLSSPAH</sequence>
<dbReference type="SUPFAM" id="SSF47923">
    <property type="entry name" value="Ypt/Rab-GAP domain of gyp1p"/>
    <property type="match status" value="2"/>
</dbReference>
<feature type="compositionally biased region" description="Basic and acidic residues" evidence="2">
    <location>
        <begin position="145"/>
        <end position="158"/>
    </location>
</feature>
<dbReference type="Proteomes" id="UP000005237">
    <property type="component" value="Unassembled WGS sequence"/>
</dbReference>
<dbReference type="FunFam" id="1.10.472.80:FF:000081">
    <property type="entry name" value="CRE-TAG-236 protein"/>
    <property type="match status" value="1"/>
</dbReference>
<evidence type="ECO:0000256" key="2">
    <source>
        <dbReference type="SAM" id="MobiDB-lite"/>
    </source>
</evidence>
<dbReference type="EnsemblMetazoa" id="CJA12704a.1">
    <property type="protein sequence ID" value="CJA12704a.1"/>
    <property type="gene ID" value="WBGene00131908"/>
</dbReference>
<name>A0A8R1HW60_CAEJA</name>
<evidence type="ECO:0000256" key="1">
    <source>
        <dbReference type="SAM" id="Coils"/>
    </source>
</evidence>
<evidence type="ECO:0000313" key="5">
    <source>
        <dbReference type="Proteomes" id="UP000005237"/>
    </source>
</evidence>
<accession>A0A8R1HW60</accession>
<evidence type="ECO:0000313" key="4">
    <source>
        <dbReference type="EnsemblMetazoa" id="CJA12704a.1"/>
    </source>
</evidence>
<dbReference type="FunFam" id="1.10.10.750:FF:000005">
    <property type="entry name" value="TBC1 domain family member 14"/>
    <property type="match status" value="1"/>
</dbReference>
<protein>
    <submittedName>
        <fullName evidence="4">Rab-GAP TBC domain-containing protein</fullName>
    </submittedName>
</protein>
<dbReference type="SMART" id="SM00164">
    <property type="entry name" value="TBC"/>
    <property type="match status" value="1"/>
</dbReference>
<dbReference type="PROSITE" id="PS50086">
    <property type="entry name" value="TBC_RABGAP"/>
    <property type="match status" value="1"/>
</dbReference>
<dbReference type="AlphaFoldDB" id="A0A8R1HW60"/>
<reference evidence="4" key="2">
    <citation type="submission" date="2022-06" db="UniProtKB">
        <authorList>
            <consortium name="EnsemblMetazoa"/>
        </authorList>
    </citation>
    <scope>IDENTIFICATION</scope>
    <source>
        <strain evidence="4">DF5081</strain>
    </source>
</reference>
<dbReference type="GO" id="GO:0005096">
    <property type="term" value="F:GTPase activator activity"/>
    <property type="evidence" value="ECO:0007669"/>
    <property type="project" value="TreeGrafter"/>
</dbReference>
<dbReference type="Gene3D" id="1.10.472.80">
    <property type="entry name" value="Ypt/Rab-GAP domain of gyp1p, domain 3"/>
    <property type="match status" value="1"/>
</dbReference>
<dbReference type="Gene3D" id="1.10.8.270">
    <property type="entry name" value="putative rabgap domain of human tbc1 domain family member 14 like domains"/>
    <property type="match status" value="1"/>
</dbReference>
<keyword evidence="5" id="KW-1185">Reference proteome</keyword>
<feature type="domain" description="Rab-GAP TBC" evidence="3">
    <location>
        <begin position="302"/>
        <end position="505"/>
    </location>
</feature>
<dbReference type="PANTHER" id="PTHR47219">
    <property type="entry name" value="RAB GTPASE-ACTIVATING PROTEIN 1-LIKE"/>
    <property type="match status" value="1"/>
</dbReference>
<feature type="coiled-coil region" evidence="1">
    <location>
        <begin position="324"/>
        <end position="351"/>
    </location>
</feature>
<dbReference type="InterPro" id="IPR000195">
    <property type="entry name" value="Rab-GAP-TBC_dom"/>
</dbReference>
<feature type="region of interest" description="Disordered" evidence="2">
    <location>
        <begin position="126"/>
        <end position="178"/>
    </location>
</feature>
<organism evidence="4 5">
    <name type="scientific">Caenorhabditis japonica</name>
    <dbReference type="NCBI Taxonomy" id="281687"/>
    <lineage>
        <taxon>Eukaryota</taxon>
        <taxon>Metazoa</taxon>
        <taxon>Ecdysozoa</taxon>
        <taxon>Nematoda</taxon>
        <taxon>Chromadorea</taxon>
        <taxon>Rhabditida</taxon>
        <taxon>Rhabditina</taxon>
        <taxon>Rhabditomorpha</taxon>
        <taxon>Rhabditoidea</taxon>
        <taxon>Rhabditidae</taxon>
        <taxon>Peloderinae</taxon>
        <taxon>Caenorhabditis</taxon>
    </lineage>
</organism>
<dbReference type="FunFam" id="1.10.8.270:FF:000034">
    <property type="entry name" value="TBC (Tre-2/Bub2/Cdc16) domain family"/>
    <property type="match status" value="1"/>
</dbReference>